<dbReference type="GO" id="GO:0005634">
    <property type="term" value="C:nucleus"/>
    <property type="evidence" value="ECO:0007669"/>
    <property type="project" value="UniProtKB-SubCell"/>
</dbReference>
<dbReference type="PANTHER" id="PTHR31661:SF1">
    <property type="entry name" value="CDAN1-INTERACTING NUCLEASE 1"/>
    <property type="match status" value="1"/>
</dbReference>
<organism evidence="9">
    <name type="scientific">Dunaliella tertiolecta</name>
    <name type="common">Green alga</name>
    <dbReference type="NCBI Taxonomy" id="3047"/>
    <lineage>
        <taxon>Eukaryota</taxon>
        <taxon>Viridiplantae</taxon>
        <taxon>Chlorophyta</taxon>
        <taxon>core chlorophytes</taxon>
        <taxon>Chlorophyceae</taxon>
        <taxon>CS clade</taxon>
        <taxon>Chlamydomonadales</taxon>
        <taxon>Dunaliellaceae</taxon>
        <taxon>Dunaliella</taxon>
    </lineage>
</organism>
<name>A0A6S8LVG5_DUNTE</name>
<feature type="region of interest" description="Disordered" evidence="6">
    <location>
        <begin position="126"/>
        <end position="151"/>
    </location>
</feature>
<dbReference type="EMBL" id="HBIP01024357">
    <property type="protein sequence ID" value="CAE0499531.1"/>
    <property type="molecule type" value="Transcribed_RNA"/>
</dbReference>
<proteinExistence type="predicted"/>
<dbReference type="PANTHER" id="PTHR31661">
    <property type="entry name" value="SIMILAR TO CDNA SEQUENCE BC052040"/>
    <property type="match status" value="1"/>
</dbReference>
<sequence>MKREVYREVLGLLSELPFGACPNVGLLRSRYPGIAVETFISIYSQEIQYKVIKSNHIHKSRVEEYLARYMAGEDLLLLSAAINFPCCLLLRRMLESLLRVHKQSISDVLRNPSLLPTLLDVDDSCNPAQQRNPGASPGPSSQATSGEGGAPVKPAVSAHFLARLQLDVARSSLADCSYSPYADIAKQATGVEFELLLAEKLKAAGLDYFWTEDDLRNQGYYKTPDVRLQVPIAVRDKRAHPHGDGWRIVTWIDSKATFGDDRTHTKQYEEQYSTYVNRYGPGLIIYWFDFIEDLDTDAEVMIMNRFPDADELAQLTSL</sequence>
<accession>A0A6S8LVG5</accession>
<dbReference type="EMBL" id="HBIP01024358">
    <property type="protein sequence ID" value="CAE0499532.1"/>
    <property type="molecule type" value="Transcribed_RNA"/>
</dbReference>
<evidence type="ECO:0000256" key="6">
    <source>
        <dbReference type="SAM" id="MobiDB-lite"/>
    </source>
</evidence>
<dbReference type="AlphaFoldDB" id="A0A6S8LVG5"/>
<comment type="subcellular location">
    <subcellularLocation>
        <location evidence="2">Cytoplasm</location>
    </subcellularLocation>
    <subcellularLocation>
        <location evidence="1">Nucleus</location>
    </subcellularLocation>
</comment>
<evidence type="ECO:0000313" key="7">
    <source>
        <dbReference type="EMBL" id="CAE0499531.1"/>
    </source>
</evidence>
<evidence type="ECO:0000256" key="5">
    <source>
        <dbReference type="ARBA" id="ARBA00023480"/>
    </source>
</evidence>
<evidence type="ECO:0000256" key="3">
    <source>
        <dbReference type="ARBA" id="ARBA00022490"/>
    </source>
</evidence>
<dbReference type="InterPro" id="IPR029404">
    <property type="entry name" value="CDIN1"/>
</dbReference>
<reference evidence="9" key="1">
    <citation type="submission" date="2021-01" db="EMBL/GenBank/DDBJ databases">
        <authorList>
            <person name="Corre E."/>
            <person name="Pelletier E."/>
            <person name="Niang G."/>
            <person name="Scheremetjew M."/>
            <person name="Finn R."/>
            <person name="Kale V."/>
            <person name="Holt S."/>
            <person name="Cochrane G."/>
            <person name="Meng A."/>
            <person name="Brown T."/>
            <person name="Cohen L."/>
        </authorList>
    </citation>
    <scope>NUCLEOTIDE SEQUENCE</scope>
    <source>
        <strain evidence="9">CCMP1320</strain>
    </source>
</reference>
<keyword evidence="3" id="KW-0963">Cytoplasm</keyword>
<evidence type="ECO:0000256" key="4">
    <source>
        <dbReference type="ARBA" id="ARBA00023242"/>
    </source>
</evidence>
<evidence type="ECO:0000313" key="8">
    <source>
        <dbReference type="EMBL" id="CAE0499532.1"/>
    </source>
</evidence>
<feature type="compositionally biased region" description="Polar residues" evidence="6">
    <location>
        <begin position="126"/>
        <end position="145"/>
    </location>
</feature>
<dbReference type="EMBL" id="HBIP01024359">
    <property type="protein sequence ID" value="CAE0499533.1"/>
    <property type="molecule type" value="Transcribed_RNA"/>
</dbReference>
<dbReference type="GO" id="GO:0005737">
    <property type="term" value="C:cytoplasm"/>
    <property type="evidence" value="ECO:0007669"/>
    <property type="project" value="UniProtKB-SubCell"/>
</dbReference>
<evidence type="ECO:0000313" key="9">
    <source>
        <dbReference type="EMBL" id="CAE0499533.1"/>
    </source>
</evidence>
<keyword evidence="4" id="KW-0539">Nucleus</keyword>
<evidence type="ECO:0000256" key="1">
    <source>
        <dbReference type="ARBA" id="ARBA00004123"/>
    </source>
</evidence>
<gene>
    <name evidence="7" type="ORF">DTER00134_LOCUS14604</name>
    <name evidence="8" type="ORF">DTER00134_LOCUS14605</name>
    <name evidence="9" type="ORF">DTER00134_LOCUS14606</name>
</gene>
<dbReference type="Pfam" id="PF14811">
    <property type="entry name" value="TPD"/>
    <property type="match status" value="1"/>
</dbReference>
<evidence type="ECO:0000256" key="2">
    <source>
        <dbReference type="ARBA" id="ARBA00004496"/>
    </source>
</evidence>
<protein>
    <recommendedName>
        <fullName evidence="5">CDAN1-interacting nuclease 1</fullName>
    </recommendedName>
</protein>